<evidence type="ECO:0000256" key="16">
    <source>
        <dbReference type="ARBA" id="ARBA00023170"/>
    </source>
</evidence>
<keyword evidence="25" id="KW-1185">Reference proteome</keyword>
<evidence type="ECO:0000256" key="1">
    <source>
        <dbReference type="ARBA" id="ARBA00004479"/>
    </source>
</evidence>
<evidence type="ECO:0000256" key="4">
    <source>
        <dbReference type="ARBA" id="ARBA00012513"/>
    </source>
</evidence>
<dbReference type="EMBL" id="WJXA01000013">
    <property type="protein sequence ID" value="KAF7119378.1"/>
    <property type="molecule type" value="Genomic_DNA"/>
</dbReference>
<dbReference type="SUPFAM" id="SSF52058">
    <property type="entry name" value="L domain-like"/>
    <property type="match status" value="1"/>
</dbReference>
<dbReference type="Pfam" id="PF13855">
    <property type="entry name" value="LRR_8"/>
    <property type="match status" value="1"/>
</dbReference>
<evidence type="ECO:0000256" key="15">
    <source>
        <dbReference type="ARBA" id="ARBA00023136"/>
    </source>
</evidence>
<evidence type="ECO:0000256" key="22">
    <source>
        <dbReference type="SAM" id="SignalP"/>
    </source>
</evidence>
<dbReference type="FunFam" id="3.80.10.10:FF:000111">
    <property type="entry name" value="LRR receptor-like serine/threonine-protein kinase ERECTA"/>
    <property type="match status" value="1"/>
</dbReference>
<dbReference type="Gene3D" id="3.30.200.20">
    <property type="entry name" value="Phosphorylase Kinase, domain 1"/>
    <property type="match status" value="1"/>
</dbReference>
<keyword evidence="7" id="KW-0808">Transferase</keyword>
<keyword evidence="13 20" id="KW-0067">ATP-binding</keyword>
<dbReference type="InterPro" id="IPR011009">
    <property type="entry name" value="Kinase-like_dom_sf"/>
</dbReference>
<dbReference type="Gene3D" id="3.80.10.10">
    <property type="entry name" value="Ribonuclease Inhibitor"/>
    <property type="match status" value="1"/>
</dbReference>
<comment type="catalytic activity">
    <reaction evidence="19">
        <text>L-seryl-[protein] + ATP = O-phospho-L-seryl-[protein] + ADP + H(+)</text>
        <dbReference type="Rhea" id="RHEA:17989"/>
        <dbReference type="Rhea" id="RHEA-COMP:9863"/>
        <dbReference type="Rhea" id="RHEA-COMP:11604"/>
        <dbReference type="ChEBI" id="CHEBI:15378"/>
        <dbReference type="ChEBI" id="CHEBI:29999"/>
        <dbReference type="ChEBI" id="CHEBI:30616"/>
        <dbReference type="ChEBI" id="CHEBI:83421"/>
        <dbReference type="ChEBI" id="CHEBI:456216"/>
        <dbReference type="EC" id="2.7.11.1"/>
    </reaction>
</comment>
<evidence type="ECO:0000256" key="18">
    <source>
        <dbReference type="ARBA" id="ARBA00047899"/>
    </source>
</evidence>
<dbReference type="EC" id="2.7.11.1" evidence="4"/>
<keyword evidence="16" id="KW-0675">Receptor</keyword>
<comment type="similarity">
    <text evidence="2">Belongs to the protein kinase superfamily. Ser/Thr protein kinase family.</text>
</comment>
<dbReference type="PROSITE" id="PS50011">
    <property type="entry name" value="PROTEIN_KINASE_DOM"/>
    <property type="match status" value="1"/>
</dbReference>
<comment type="caution">
    <text evidence="24">The sequence shown here is derived from an EMBL/GenBank/DDBJ whole genome shotgun (WGS) entry which is preliminary data.</text>
</comment>
<keyword evidence="15 21" id="KW-0472">Membrane</keyword>
<evidence type="ECO:0000259" key="23">
    <source>
        <dbReference type="PROSITE" id="PS50011"/>
    </source>
</evidence>
<dbReference type="InterPro" id="IPR013210">
    <property type="entry name" value="LRR_N_plant-typ"/>
</dbReference>
<feature type="transmembrane region" description="Helical" evidence="21">
    <location>
        <begin position="307"/>
        <end position="333"/>
    </location>
</feature>
<dbReference type="Gene3D" id="1.10.510.10">
    <property type="entry name" value="Transferase(Phosphotransferase) domain 1"/>
    <property type="match status" value="1"/>
</dbReference>
<dbReference type="GO" id="GO:0016020">
    <property type="term" value="C:membrane"/>
    <property type="evidence" value="ECO:0007669"/>
    <property type="project" value="UniProtKB-SubCell"/>
</dbReference>
<feature type="domain" description="Protein kinase" evidence="23">
    <location>
        <begin position="369"/>
        <end position="672"/>
    </location>
</feature>
<evidence type="ECO:0000256" key="6">
    <source>
        <dbReference type="ARBA" id="ARBA00022614"/>
    </source>
</evidence>
<evidence type="ECO:0000256" key="21">
    <source>
        <dbReference type="SAM" id="Phobius"/>
    </source>
</evidence>
<dbReference type="InterPro" id="IPR032675">
    <property type="entry name" value="LRR_dom_sf"/>
</dbReference>
<keyword evidence="9 22" id="KW-0732">Signal</keyword>
<evidence type="ECO:0000256" key="12">
    <source>
        <dbReference type="ARBA" id="ARBA00022777"/>
    </source>
</evidence>
<evidence type="ECO:0000313" key="24">
    <source>
        <dbReference type="EMBL" id="KAF7119378.1"/>
    </source>
</evidence>
<name>A0A834L3C2_RHOSS</name>
<dbReference type="Proteomes" id="UP000626092">
    <property type="component" value="Unassembled WGS sequence"/>
</dbReference>
<keyword evidence="17" id="KW-0325">Glycoprotein</keyword>
<dbReference type="InterPro" id="IPR051824">
    <property type="entry name" value="LRR_Rcpt-Like_S/T_Kinase"/>
</dbReference>
<evidence type="ECO:0000256" key="5">
    <source>
        <dbReference type="ARBA" id="ARBA00022527"/>
    </source>
</evidence>
<keyword evidence="12" id="KW-0418">Kinase</keyword>
<sequence length="720" mass="79919">MRVLGEFSLLLLCWVTAVRGSDSLLSPKGVNYEVAALMSMKNKMIDEDHVLDGWDINSVDPCTWNMVACSPDGFVISLYTFAKYRELESSSGNSVACGGDGVRQAERNKLEHKVRSRGHPRPNYDTMIQCQSSHDINFGSNPTVRLRGVQLKPKQSWDLRREQTPKSQALTTVYFCRLLQNNQVCGPIPSEIGKLSELQTVDLSGNQFTGQIPTSLGFLTNLNYLRLSKNKLSGEIPTAVANLTGLSFLDLSFNNLSGPVPKILAKDYSITGNSLLCSSLSKLTCIGVTTPANDTSSHRKVSNHHRWVISAAIGVCCTMLVLIMLLVFGVHWYRSRLLFPSYVQQDYEFDIGHLKRFSFRELQIATSNFSPKNILGQGGFGVVYKGYLPNRTVVAVKRMKDPNFTGETQFQTEVEMIGLALHRNLLRLYGFCMTANEKLLVYPYMPNGSVADRLRGLFSSALHCVPTLDLVLLSFLIEFIPLADTCQEKPSLDWDKRMHIALGAARGLVYLHEQCNPKIIHRDVKAANILLDESFEAVVGDFGLAKLLDLRDTHVTTAVRGTVGHIAPEYLLTGQSSEKSDVFGFGILLLELITGQKALDAGNGHVQKGMILERVRTLHADKRLDVLVDRDLKGCFKSDELEKAVEVALHCTRPNPNFRPKMSDVFKVLESIAGKPGHTEESQGVKNSCDGQTCTFSQNYGTIREESSFIVESIELSGPR</sequence>
<keyword evidence="6" id="KW-0433">Leucine-rich repeat</keyword>
<feature type="signal peptide" evidence="22">
    <location>
        <begin position="1"/>
        <end position="20"/>
    </location>
</feature>
<evidence type="ECO:0000256" key="8">
    <source>
        <dbReference type="ARBA" id="ARBA00022692"/>
    </source>
</evidence>
<dbReference type="SUPFAM" id="SSF56112">
    <property type="entry name" value="Protein kinase-like (PK-like)"/>
    <property type="match status" value="1"/>
</dbReference>
<evidence type="ECO:0000256" key="14">
    <source>
        <dbReference type="ARBA" id="ARBA00022989"/>
    </source>
</evidence>
<evidence type="ECO:0000256" key="13">
    <source>
        <dbReference type="ARBA" id="ARBA00022840"/>
    </source>
</evidence>
<feature type="binding site" evidence="20">
    <location>
        <position position="397"/>
    </location>
    <ligand>
        <name>ATP</name>
        <dbReference type="ChEBI" id="CHEBI:30616"/>
    </ligand>
</feature>
<dbReference type="InterPro" id="IPR017441">
    <property type="entry name" value="Protein_kinase_ATP_BS"/>
</dbReference>
<evidence type="ECO:0000256" key="19">
    <source>
        <dbReference type="ARBA" id="ARBA00048679"/>
    </source>
</evidence>
<keyword evidence="5" id="KW-0723">Serine/threonine-protein kinase</keyword>
<protein>
    <recommendedName>
        <fullName evidence="4">non-specific serine/threonine protein kinase</fullName>
        <ecNumber evidence="4">2.7.11.1</ecNumber>
    </recommendedName>
</protein>
<dbReference type="PANTHER" id="PTHR48006">
    <property type="entry name" value="LEUCINE-RICH REPEAT-CONTAINING PROTEIN DDB_G0281931-RELATED"/>
    <property type="match status" value="1"/>
</dbReference>
<dbReference type="Pfam" id="PF08263">
    <property type="entry name" value="LRRNT_2"/>
    <property type="match status" value="1"/>
</dbReference>
<evidence type="ECO:0000256" key="7">
    <source>
        <dbReference type="ARBA" id="ARBA00022679"/>
    </source>
</evidence>
<evidence type="ECO:0000256" key="9">
    <source>
        <dbReference type="ARBA" id="ARBA00022729"/>
    </source>
</evidence>
<feature type="chain" id="PRO_5032891277" description="non-specific serine/threonine protein kinase" evidence="22">
    <location>
        <begin position="21"/>
        <end position="720"/>
    </location>
</feature>
<keyword evidence="10" id="KW-0677">Repeat</keyword>
<dbReference type="InterPro" id="IPR000719">
    <property type="entry name" value="Prot_kinase_dom"/>
</dbReference>
<dbReference type="FunFam" id="3.30.200.20:FF:000015">
    <property type="entry name" value="Somatic embryogenesis receptor kinase 1"/>
    <property type="match status" value="1"/>
</dbReference>
<dbReference type="OrthoDB" id="4062651at2759"/>
<evidence type="ECO:0000256" key="3">
    <source>
        <dbReference type="ARBA" id="ARBA00009592"/>
    </source>
</evidence>
<dbReference type="PROSITE" id="PS00107">
    <property type="entry name" value="PROTEIN_KINASE_ATP"/>
    <property type="match status" value="1"/>
</dbReference>
<organism evidence="24 25">
    <name type="scientific">Rhododendron simsii</name>
    <name type="common">Sims's rhododendron</name>
    <dbReference type="NCBI Taxonomy" id="118357"/>
    <lineage>
        <taxon>Eukaryota</taxon>
        <taxon>Viridiplantae</taxon>
        <taxon>Streptophyta</taxon>
        <taxon>Embryophyta</taxon>
        <taxon>Tracheophyta</taxon>
        <taxon>Spermatophyta</taxon>
        <taxon>Magnoliopsida</taxon>
        <taxon>eudicotyledons</taxon>
        <taxon>Gunneridae</taxon>
        <taxon>Pentapetalae</taxon>
        <taxon>asterids</taxon>
        <taxon>Ericales</taxon>
        <taxon>Ericaceae</taxon>
        <taxon>Ericoideae</taxon>
        <taxon>Rhodoreae</taxon>
        <taxon>Rhododendron</taxon>
    </lineage>
</organism>
<accession>A0A834L3C2</accession>
<dbReference type="SMART" id="SM00220">
    <property type="entry name" value="S_TKc"/>
    <property type="match status" value="1"/>
</dbReference>
<proteinExistence type="inferred from homology"/>
<evidence type="ECO:0000313" key="25">
    <source>
        <dbReference type="Proteomes" id="UP000626092"/>
    </source>
</evidence>
<comment type="catalytic activity">
    <reaction evidence="18">
        <text>L-threonyl-[protein] + ATP = O-phospho-L-threonyl-[protein] + ADP + H(+)</text>
        <dbReference type="Rhea" id="RHEA:46608"/>
        <dbReference type="Rhea" id="RHEA-COMP:11060"/>
        <dbReference type="Rhea" id="RHEA-COMP:11605"/>
        <dbReference type="ChEBI" id="CHEBI:15378"/>
        <dbReference type="ChEBI" id="CHEBI:30013"/>
        <dbReference type="ChEBI" id="CHEBI:30616"/>
        <dbReference type="ChEBI" id="CHEBI:61977"/>
        <dbReference type="ChEBI" id="CHEBI:456216"/>
        <dbReference type="EC" id="2.7.11.1"/>
    </reaction>
</comment>
<evidence type="ECO:0000256" key="2">
    <source>
        <dbReference type="ARBA" id="ARBA00008684"/>
    </source>
</evidence>
<keyword evidence="14 21" id="KW-1133">Transmembrane helix</keyword>
<reference evidence="24" key="1">
    <citation type="submission" date="2019-11" db="EMBL/GenBank/DDBJ databases">
        <authorList>
            <person name="Liu Y."/>
            <person name="Hou J."/>
            <person name="Li T.-Q."/>
            <person name="Guan C.-H."/>
            <person name="Wu X."/>
            <person name="Wu H.-Z."/>
            <person name="Ling F."/>
            <person name="Zhang R."/>
            <person name="Shi X.-G."/>
            <person name="Ren J.-P."/>
            <person name="Chen E.-F."/>
            <person name="Sun J.-M."/>
        </authorList>
    </citation>
    <scope>NUCLEOTIDE SEQUENCE</scope>
    <source>
        <strain evidence="24">Adult_tree_wgs_1</strain>
        <tissue evidence="24">Leaves</tissue>
    </source>
</reference>
<dbReference type="Pfam" id="PF07714">
    <property type="entry name" value="PK_Tyr_Ser-Thr"/>
    <property type="match status" value="1"/>
</dbReference>
<dbReference type="InterPro" id="IPR001245">
    <property type="entry name" value="Ser-Thr/Tyr_kinase_cat_dom"/>
</dbReference>
<dbReference type="PROSITE" id="PS00108">
    <property type="entry name" value="PROTEIN_KINASE_ST"/>
    <property type="match status" value="1"/>
</dbReference>
<keyword evidence="8 21" id="KW-0812">Transmembrane</keyword>
<dbReference type="InterPro" id="IPR001611">
    <property type="entry name" value="Leu-rich_rpt"/>
</dbReference>
<dbReference type="AlphaFoldDB" id="A0A834L3C2"/>
<keyword evidence="11 20" id="KW-0547">Nucleotide-binding</keyword>
<evidence type="ECO:0000256" key="11">
    <source>
        <dbReference type="ARBA" id="ARBA00022741"/>
    </source>
</evidence>
<dbReference type="GO" id="GO:0004674">
    <property type="term" value="F:protein serine/threonine kinase activity"/>
    <property type="evidence" value="ECO:0007669"/>
    <property type="project" value="UniProtKB-KW"/>
</dbReference>
<evidence type="ECO:0000256" key="17">
    <source>
        <dbReference type="ARBA" id="ARBA00023180"/>
    </source>
</evidence>
<dbReference type="InterPro" id="IPR008271">
    <property type="entry name" value="Ser/Thr_kinase_AS"/>
</dbReference>
<dbReference type="PANTHER" id="PTHR48006:SF90">
    <property type="entry name" value="PROTEIN KINASE DOMAIN-CONTAINING PROTEIN"/>
    <property type="match status" value="1"/>
</dbReference>
<evidence type="ECO:0000256" key="20">
    <source>
        <dbReference type="PROSITE-ProRule" id="PRU10141"/>
    </source>
</evidence>
<comment type="subcellular location">
    <subcellularLocation>
        <location evidence="1">Membrane</location>
        <topology evidence="1">Single-pass type I membrane protein</topology>
    </subcellularLocation>
</comment>
<dbReference type="GO" id="GO:0005524">
    <property type="term" value="F:ATP binding"/>
    <property type="evidence" value="ECO:0007669"/>
    <property type="project" value="UniProtKB-UniRule"/>
</dbReference>
<dbReference type="FunFam" id="1.10.510.10:FF:000016">
    <property type="entry name" value="Somatic embryogenesis receptor-like kinase 1"/>
    <property type="match status" value="1"/>
</dbReference>
<gene>
    <name evidence="24" type="ORF">RHSIM_Rhsim13G0188800</name>
</gene>
<evidence type="ECO:0000256" key="10">
    <source>
        <dbReference type="ARBA" id="ARBA00022737"/>
    </source>
</evidence>
<comment type="similarity">
    <text evidence="3">Belongs to the RLP family.</text>
</comment>